<feature type="compositionally biased region" description="Low complexity" evidence="2">
    <location>
        <begin position="309"/>
        <end position="333"/>
    </location>
</feature>
<dbReference type="GO" id="GO:0006435">
    <property type="term" value="P:threonyl-tRNA aminoacylation"/>
    <property type="evidence" value="ECO:0007669"/>
    <property type="project" value="TreeGrafter"/>
</dbReference>
<reference evidence="4 5" key="1">
    <citation type="submission" date="2013-11" db="EMBL/GenBank/DDBJ databases">
        <title>Genome sequencing of Stegodyphus mimosarum.</title>
        <authorList>
            <person name="Bechsgaard J."/>
        </authorList>
    </citation>
    <scope>NUCLEOTIDE SEQUENCE [LARGE SCALE GENOMIC DNA]</scope>
</reference>
<dbReference type="Gene3D" id="3.10.20.30">
    <property type="match status" value="1"/>
</dbReference>
<dbReference type="Gene3D" id="3.30.980.10">
    <property type="entry name" value="Threonyl-trna Synthetase, Chain A, domain 2"/>
    <property type="match status" value="1"/>
</dbReference>
<dbReference type="InterPro" id="IPR012676">
    <property type="entry name" value="TGS-like"/>
</dbReference>
<accession>A0A087TJ99</accession>
<dbReference type="OrthoDB" id="5870821at2759"/>
<keyword evidence="1" id="KW-0648">Protein biosynthesis</keyword>
<protein>
    <submittedName>
        <fullName evidence="4">39S ribosomal protein L39, mitochondrial</fullName>
    </submittedName>
</protein>
<proteinExistence type="predicted"/>
<evidence type="ECO:0000259" key="3">
    <source>
        <dbReference type="Pfam" id="PF02824"/>
    </source>
</evidence>
<dbReference type="AlphaFoldDB" id="A0A087TJ99"/>
<dbReference type="GO" id="GO:0005739">
    <property type="term" value="C:mitochondrion"/>
    <property type="evidence" value="ECO:0007669"/>
    <property type="project" value="TreeGrafter"/>
</dbReference>
<dbReference type="SUPFAM" id="SSF81271">
    <property type="entry name" value="TGS-like"/>
    <property type="match status" value="1"/>
</dbReference>
<dbReference type="PANTHER" id="PTHR11451">
    <property type="entry name" value="THREONINE-TRNA LIGASE"/>
    <property type="match status" value="1"/>
</dbReference>
<dbReference type="InterPro" id="IPR018163">
    <property type="entry name" value="Thr/Ala-tRNA-synth_IIc_edit"/>
</dbReference>
<dbReference type="InterPro" id="IPR012675">
    <property type="entry name" value="Beta-grasp_dom_sf"/>
</dbReference>
<organism evidence="4 5">
    <name type="scientific">Stegodyphus mimosarum</name>
    <name type="common">African social velvet spider</name>
    <dbReference type="NCBI Taxonomy" id="407821"/>
    <lineage>
        <taxon>Eukaryota</taxon>
        <taxon>Metazoa</taxon>
        <taxon>Ecdysozoa</taxon>
        <taxon>Arthropoda</taxon>
        <taxon>Chelicerata</taxon>
        <taxon>Arachnida</taxon>
        <taxon>Araneae</taxon>
        <taxon>Araneomorphae</taxon>
        <taxon>Entelegynae</taxon>
        <taxon>Eresoidea</taxon>
        <taxon>Eresidae</taxon>
        <taxon>Stegodyphus</taxon>
    </lineage>
</organism>
<dbReference type="OMA" id="YNCAQHL"/>
<dbReference type="SUPFAM" id="SSF55186">
    <property type="entry name" value="ThrRS/AlaRS common domain"/>
    <property type="match status" value="1"/>
</dbReference>
<dbReference type="InterPro" id="IPR004095">
    <property type="entry name" value="TGS"/>
</dbReference>
<feature type="region of interest" description="Disordered" evidence="2">
    <location>
        <begin position="302"/>
        <end position="333"/>
    </location>
</feature>
<dbReference type="CDD" id="cd01667">
    <property type="entry name" value="TGS_ThrRS"/>
    <property type="match status" value="1"/>
</dbReference>
<dbReference type="Pfam" id="PF02824">
    <property type="entry name" value="TGS"/>
    <property type="match status" value="1"/>
</dbReference>
<dbReference type="Proteomes" id="UP000054359">
    <property type="component" value="Unassembled WGS sequence"/>
</dbReference>
<evidence type="ECO:0000313" key="4">
    <source>
        <dbReference type="EMBL" id="KFM65188.1"/>
    </source>
</evidence>
<keyword evidence="5" id="KW-1185">Reference proteome</keyword>
<feature type="domain" description="TGS" evidence="3">
    <location>
        <begin position="70"/>
        <end position="112"/>
    </location>
</feature>
<evidence type="ECO:0000313" key="5">
    <source>
        <dbReference type="Proteomes" id="UP000054359"/>
    </source>
</evidence>
<feature type="non-terminal residue" evidence="4">
    <location>
        <position position="333"/>
    </location>
</feature>
<keyword evidence="4" id="KW-0689">Ribosomal protein</keyword>
<keyword evidence="4" id="KW-0687">Ribonucleoprotein</keyword>
<dbReference type="GO" id="GO:0004829">
    <property type="term" value="F:threonine-tRNA ligase activity"/>
    <property type="evidence" value="ECO:0007669"/>
    <property type="project" value="TreeGrafter"/>
</dbReference>
<dbReference type="PANTHER" id="PTHR11451:SF44">
    <property type="entry name" value="THREONINE--TRNA LIGASE, CHLOROPLASTIC_MITOCHONDRIAL 2"/>
    <property type="match status" value="1"/>
</dbReference>
<evidence type="ECO:0000256" key="2">
    <source>
        <dbReference type="SAM" id="MobiDB-lite"/>
    </source>
</evidence>
<dbReference type="GO" id="GO:0005840">
    <property type="term" value="C:ribosome"/>
    <property type="evidence" value="ECO:0007669"/>
    <property type="project" value="UniProtKB-KW"/>
</dbReference>
<sequence length="333" mass="38432">MVWKLSRLTYLGSKRWMSTVTNDTVRQMKNDMFNKEKLRQQSLITRIEKIEVKYDGVPSACTLMMNRNLSTPYNCAMHIHEVLCQRSVLAEVNGQLWDMHRPLTENCELRLLNFHTAPSVLNKVFWRSCSFLLGLVVERAFKEEYFIDLHSWPKPNVQSGSYVYDVDIGIPNWKPTPEELKTFTAMLWKLSAEDHHFERLDVSQDLAEEMFKHNRFKRQQIPQLAVDGNVTLYRVKDHIDISFGPMIGRTKFVGTTQVTAVHQLDNDCGYRFQALSIPKQLTLNSFAFSVLADRAKKLNTTGLKSRDVSNSSIESDSSQESDLSPESNSSQER</sequence>
<evidence type="ECO:0000256" key="1">
    <source>
        <dbReference type="ARBA" id="ARBA00022917"/>
    </source>
</evidence>
<name>A0A087TJ99_STEMI</name>
<dbReference type="EMBL" id="KK115469">
    <property type="protein sequence ID" value="KFM65188.1"/>
    <property type="molecule type" value="Genomic_DNA"/>
</dbReference>
<dbReference type="GO" id="GO:0000166">
    <property type="term" value="F:nucleotide binding"/>
    <property type="evidence" value="ECO:0007669"/>
    <property type="project" value="InterPro"/>
</dbReference>
<dbReference type="STRING" id="407821.A0A087TJ99"/>
<gene>
    <name evidence="4" type="ORF">X975_07488</name>
</gene>